<evidence type="ECO:0000256" key="9">
    <source>
        <dbReference type="ARBA" id="ARBA00022989"/>
    </source>
</evidence>
<dbReference type="InterPro" id="IPR000515">
    <property type="entry name" value="MetI-like"/>
</dbReference>
<sequence length="645" mass="68068">MSTPQVPFLRRALGRPRILVPAVILVVELIASFGASLLAPYPPQQADFAAALSGPSAKHLLGTDRLGRDVLSRLMYGGADTFREIAIAVLITLVIAVPLGLVAGLRRGRVDAVLMRLADVVMSIPGIILLLIVLALFSQSMTAAMIVIGLLSVPGMMRVVRSASLTVGRETYVAAARVSGLGTWRVARRHVLPRITGLILVNAALACANTLLIAAGLNAIGLGVKPPAPSWGGMMADAAQTLNQSLWLAIPTGGLVAVTAAALIVLGDGLRDMLAERWSGTSHTTTTRRHKAVAAAVATVPAPQSDDAWLLAEPRPVVRLTKVTVTAETEHGEVELISDVSLAVGQGRTVGLVGESGCGKSMTGLALLGLLPNGARVSSGTVEIDGVDVGSFGPGRWRALRGGTIAFISQEPMVGLDPLFTIGQLLREAVRTHEKLSRKEVALRARELLAQVQLPDPERVLKLRPSQISGGMAQRVSIAVALAGRPRVLVADEPTTALDVTVQREIVQLLRTIQRDTGMALLMISHDWDVIAEACDTALVMYAGQVVEAGPTERVMTAPLHPYTRKLLAANPRLATVGEPIPTIPGTVPPPGQWPVGCHFADRCPDRVARCTEAPIALTQPDDQDVARCVLVGEELGEELLEVSS</sequence>
<keyword evidence="5" id="KW-1003">Cell membrane</keyword>
<evidence type="ECO:0000259" key="13">
    <source>
        <dbReference type="PROSITE" id="PS50928"/>
    </source>
</evidence>
<feature type="transmembrane region" description="Helical" evidence="11">
    <location>
        <begin position="117"/>
        <end position="137"/>
    </location>
</feature>
<dbReference type="PROSITE" id="PS50928">
    <property type="entry name" value="ABC_TM1"/>
    <property type="match status" value="1"/>
</dbReference>
<keyword evidence="9 11" id="KW-1133">Transmembrane helix</keyword>
<keyword evidence="15" id="KW-1185">Reference proteome</keyword>
<feature type="transmembrane region" description="Helical" evidence="11">
    <location>
        <begin position="18"/>
        <end position="39"/>
    </location>
</feature>
<dbReference type="PROSITE" id="PS00211">
    <property type="entry name" value="ABC_TRANSPORTER_1"/>
    <property type="match status" value="1"/>
</dbReference>
<dbReference type="PANTHER" id="PTHR43297">
    <property type="entry name" value="OLIGOPEPTIDE TRANSPORT ATP-BINDING PROTEIN APPD"/>
    <property type="match status" value="1"/>
</dbReference>
<dbReference type="Pfam" id="PF00005">
    <property type="entry name" value="ABC_tran"/>
    <property type="match status" value="1"/>
</dbReference>
<dbReference type="Pfam" id="PF08352">
    <property type="entry name" value="oligo_HPY"/>
    <property type="match status" value="1"/>
</dbReference>
<evidence type="ECO:0000256" key="1">
    <source>
        <dbReference type="ARBA" id="ARBA00004141"/>
    </source>
</evidence>
<evidence type="ECO:0000313" key="15">
    <source>
        <dbReference type="Proteomes" id="UP001187346"/>
    </source>
</evidence>
<reference evidence="14 15" key="1">
    <citation type="submission" date="2023-10" db="EMBL/GenBank/DDBJ databases">
        <title>Characterization of rhizosphere-enriched actinobacteria from wheat plants lab-grown on chernevaya soil.</title>
        <authorList>
            <person name="Tikhonova E.N."/>
            <person name="Konopkin A."/>
            <person name="Kravchenko I.K."/>
        </authorList>
    </citation>
    <scope>NUCLEOTIDE SEQUENCE [LARGE SCALE GENOMIC DNA]</scope>
    <source>
        <strain evidence="14 15">RR29</strain>
    </source>
</reference>
<dbReference type="NCBIfam" id="TIGR01727">
    <property type="entry name" value="oligo_HPY"/>
    <property type="match status" value="1"/>
</dbReference>
<dbReference type="InterPro" id="IPR050388">
    <property type="entry name" value="ABC_Ni/Peptide_Import"/>
</dbReference>
<name>A0ABU4FRE3_9ACTN</name>
<dbReference type="RefSeq" id="WP_317775738.1">
    <property type="nucleotide sequence ID" value="NZ_JAWMAJ010000289.1"/>
</dbReference>
<comment type="similarity">
    <text evidence="11">Belongs to the binding-protein-dependent transport system permease family.</text>
</comment>
<feature type="transmembrane region" description="Helical" evidence="11">
    <location>
        <begin position="198"/>
        <end position="224"/>
    </location>
</feature>
<dbReference type="CDD" id="cd06261">
    <property type="entry name" value="TM_PBP2"/>
    <property type="match status" value="1"/>
</dbReference>
<evidence type="ECO:0000256" key="4">
    <source>
        <dbReference type="ARBA" id="ARBA00022448"/>
    </source>
</evidence>
<dbReference type="InterPro" id="IPR017871">
    <property type="entry name" value="ABC_transporter-like_CS"/>
</dbReference>
<evidence type="ECO:0000256" key="6">
    <source>
        <dbReference type="ARBA" id="ARBA00022692"/>
    </source>
</evidence>
<dbReference type="SUPFAM" id="SSF161098">
    <property type="entry name" value="MetI-like"/>
    <property type="match status" value="1"/>
</dbReference>
<dbReference type="Gene3D" id="3.40.50.300">
    <property type="entry name" value="P-loop containing nucleotide triphosphate hydrolases"/>
    <property type="match status" value="1"/>
</dbReference>
<keyword evidence="6 11" id="KW-0812">Transmembrane</keyword>
<dbReference type="Proteomes" id="UP001187346">
    <property type="component" value="Unassembled WGS sequence"/>
</dbReference>
<evidence type="ECO:0000256" key="8">
    <source>
        <dbReference type="ARBA" id="ARBA00022840"/>
    </source>
</evidence>
<dbReference type="Gene3D" id="1.10.3720.10">
    <property type="entry name" value="MetI-like"/>
    <property type="match status" value="1"/>
</dbReference>
<evidence type="ECO:0000256" key="2">
    <source>
        <dbReference type="ARBA" id="ARBA00004202"/>
    </source>
</evidence>
<dbReference type="SUPFAM" id="SSF52540">
    <property type="entry name" value="P-loop containing nucleoside triphosphate hydrolases"/>
    <property type="match status" value="1"/>
</dbReference>
<evidence type="ECO:0000313" key="14">
    <source>
        <dbReference type="EMBL" id="MDV7223186.1"/>
    </source>
</evidence>
<evidence type="ECO:0000256" key="11">
    <source>
        <dbReference type="RuleBase" id="RU363032"/>
    </source>
</evidence>
<dbReference type="InterPro" id="IPR027417">
    <property type="entry name" value="P-loop_NTPase"/>
</dbReference>
<dbReference type="InterPro" id="IPR035906">
    <property type="entry name" value="MetI-like_sf"/>
</dbReference>
<dbReference type="Pfam" id="PF00528">
    <property type="entry name" value="BPD_transp_1"/>
    <property type="match status" value="1"/>
</dbReference>
<dbReference type="InterPro" id="IPR003593">
    <property type="entry name" value="AAA+_ATPase"/>
</dbReference>
<keyword evidence="7" id="KW-0547">Nucleotide-binding</keyword>
<comment type="similarity">
    <text evidence="3">Belongs to the ABC transporter superfamily.</text>
</comment>
<feature type="transmembrane region" description="Helical" evidence="11">
    <location>
        <begin position="244"/>
        <end position="267"/>
    </location>
</feature>
<feature type="transmembrane region" description="Helical" evidence="11">
    <location>
        <begin position="85"/>
        <end position="105"/>
    </location>
</feature>
<dbReference type="InterPro" id="IPR013563">
    <property type="entry name" value="Oligopep_ABC_C"/>
</dbReference>
<accession>A0ABU4FRE3</accession>
<feature type="domain" description="ABC transporter" evidence="12">
    <location>
        <begin position="318"/>
        <end position="568"/>
    </location>
</feature>
<keyword evidence="8" id="KW-0067">ATP-binding</keyword>
<gene>
    <name evidence="14" type="ORF">R5A26_45430</name>
</gene>
<dbReference type="PROSITE" id="PS50893">
    <property type="entry name" value="ABC_TRANSPORTER_2"/>
    <property type="match status" value="1"/>
</dbReference>
<dbReference type="PANTHER" id="PTHR43297:SF2">
    <property type="entry name" value="DIPEPTIDE TRANSPORT ATP-BINDING PROTEIN DPPD"/>
    <property type="match status" value="1"/>
</dbReference>
<evidence type="ECO:0000256" key="7">
    <source>
        <dbReference type="ARBA" id="ARBA00022741"/>
    </source>
</evidence>
<comment type="subcellular location">
    <subcellularLocation>
        <location evidence="11">Cell membrane</location>
        <topology evidence="11">Multi-pass membrane protein</topology>
    </subcellularLocation>
    <subcellularLocation>
        <location evidence="2">Cell membrane</location>
        <topology evidence="2">Peripheral membrane protein</topology>
    </subcellularLocation>
    <subcellularLocation>
        <location evidence="1">Membrane</location>
        <topology evidence="1">Multi-pass membrane protein</topology>
    </subcellularLocation>
</comment>
<keyword evidence="4 11" id="KW-0813">Transport</keyword>
<proteinExistence type="inferred from homology"/>
<evidence type="ECO:0000256" key="10">
    <source>
        <dbReference type="ARBA" id="ARBA00023136"/>
    </source>
</evidence>
<comment type="caution">
    <text evidence="14">The sequence shown here is derived from an EMBL/GenBank/DDBJ whole genome shotgun (WGS) entry which is preliminary data.</text>
</comment>
<dbReference type="InterPro" id="IPR003439">
    <property type="entry name" value="ABC_transporter-like_ATP-bd"/>
</dbReference>
<keyword evidence="10 11" id="KW-0472">Membrane</keyword>
<evidence type="ECO:0000256" key="5">
    <source>
        <dbReference type="ARBA" id="ARBA00022475"/>
    </source>
</evidence>
<dbReference type="EMBL" id="JAWMAJ010000289">
    <property type="protein sequence ID" value="MDV7223186.1"/>
    <property type="molecule type" value="Genomic_DNA"/>
</dbReference>
<feature type="domain" description="ABC transmembrane type-1" evidence="13">
    <location>
        <begin position="78"/>
        <end position="267"/>
    </location>
</feature>
<evidence type="ECO:0000259" key="12">
    <source>
        <dbReference type="PROSITE" id="PS50893"/>
    </source>
</evidence>
<dbReference type="CDD" id="cd03257">
    <property type="entry name" value="ABC_NikE_OppD_transporters"/>
    <property type="match status" value="1"/>
</dbReference>
<evidence type="ECO:0000256" key="3">
    <source>
        <dbReference type="ARBA" id="ARBA00005417"/>
    </source>
</evidence>
<dbReference type="SMART" id="SM00382">
    <property type="entry name" value="AAA"/>
    <property type="match status" value="1"/>
</dbReference>
<protein>
    <submittedName>
        <fullName evidence="14">Dipeptide/oligopeptide/nickel ABC transporter permease/ATP-binding protein</fullName>
    </submittedName>
</protein>
<organism evidence="14 15">
    <name type="scientific">Streptomyces prunicolor</name>
    <dbReference type="NCBI Taxonomy" id="67348"/>
    <lineage>
        <taxon>Bacteria</taxon>
        <taxon>Bacillati</taxon>
        <taxon>Actinomycetota</taxon>
        <taxon>Actinomycetes</taxon>
        <taxon>Kitasatosporales</taxon>
        <taxon>Streptomycetaceae</taxon>
        <taxon>Streptomyces</taxon>
    </lineage>
</organism>